<reference evidence="5 6" key="1">
    <citation type="submission" date="2020-02" db="EMBL/GenBank/DDBJ databases">
        <title>Balneolaceae bacterium YR4-1, complete genome.</title>
        <authorList>
            <person name="Li Y."/>
            <person name="Wu S."/>
        </authorList>
    </citation>
    <scope>NUCLEOTIDE SEQUENCE [LARGE SCALE GENOMIC DNA]</scope>
    <source>
        <strain evidence="5 6">YR4-1</strain>
    </source>
</reference>
<dbReference type="Gene3D" id="1.10.287.470">
    <property type="entry name" value="Helix hairpin bin"/>
    <property type="match status" value="1"/>
</dbReference>
<evidence type="ECO:0000259" key="4">
    <source>
        <dbReference type="Pfam" id="PF25989"/>
    </source>
</evidence>
<proteinExistence type="inferred from homology"/>
<dbReference type="SUPFAM" id="SSF111369">
    <property type="entry name" value="HlyD-like secretion proteins"/>
    <property type="match status" value="1"/>
</dbReference>
<dbReference type="NCBIfam" id="TIGR01730">
    <property type="entry name" value="RND_mfp"/>
    <property type="match status" value="1"/>
</dbReference>
<dbReference type="InterPro" id="IPR058637">
    <property type="entry name" value="YknX-like_C"/>
</dbReference>
<evidence type="ECO:0000256" key="1">
    <source>
        <dbReference type="ARBA" id="ARBA00009477"/>
    </source>
</evidence>
<dbReference type="Gene3D" id="2.40.50.100">
    <property type="match status" value="1"/>
</dbReference>
<dbReference type="Pfam" id="PF25973">
    <property type="entry name" value="BSH_CzcB"/>
    <property type="match status" value="1"/>
</dbReference>
<dbReference type="InterPro" id="IPR006143">
    <property type="entry name" value="RND_pump_MFP"/>
</dbReference>
<dbReference type="AlphaFoldDB" id="A0A6M1STD8"/>
<evidence type="ECO:0000259" key="3">
    <source>
        <dbReference type="Pfam" id="PF25973"/>
    </source>
</evidence>
<sequence length="342" mass="38040">MSLIGALAVLNYSCSSETQSKDVEDKDSTAAIPVEMASAQRGTISAYYSTTATLEAEEEAMVVAKVRGVVQQLNVEEGDFIEKGDIMARLEDEQLEIEATRAKATMDRLYNDYQRNKELFERKLISAEQYENSKFEYESQKAEYELTKLKLEYTQIKAPISGVVSQRMVKVGNMVNTDQEAFKITDFDPLLAVLHVPEHEMNKLRKNQTSVIQVDAIKGETFTGKVLRISPVVNPETGTFKVTIAIKDESGKLKPGMFGRVRIVYDTRENALMIPKEAVMNEDGASSVYVLNDKLVFRRAIETGYVNGSNIEVLTGLQDGDSVVTIGQSSLQDSALVQIVSY</sequence>
<dbReference type="Proteomes" id="UP000473278">
    <property type="component" value="Unassembled WGS sequence"/>
</dbReference>
<evidence type="ECO:0000313" key="6">
    <source>
        <dbReference type="Proteomes" id="UP000473278"/>
    </source>
</evidence>
<feature type="domain" description="CzcB-like barrel-sandwich hybrid" evidence="3">
    <location>
        <begin position="59"/>
        <end position="186"/>
    </location>
</feature>
<evidence type="ECO:0000313" key="5">
    <source>
        <dbReference type="EMBL" id="NGP76160.1"/>
    </source>
</evidence>
<dbReference type="InterPro" id="IPR058647">
    <property type="entry name" value="BSH_CzcB-like"/>
</dbReference>
<accession>A0A6M1STD8</accession>
<organism evidence="5 6">
    <name type="scientific">Halalkalibaculum roseum</name>
    <dbReference type="NCBI Taxonomy" id="2709311"/>
    <lineage>
        <taxon>Bacteria</taxon>
        <taxon>Pseudomonadati</taxon>
        <taxon>Balneolota</taxon>
        <taxon>Balneolia</taxon>
        <taxon>Balneolales</taxon>
        <taxon>Balneolaceae</taxon>
        <taxon>Halalkalibaculum</taxon>
    </lineage>
</organism>
<feature type="domain" description="YknX-like C-terminal permuted SH3-like" evidence="4">
    <location>
        <begin position="272"/>
        <end position="338"/>
    </location>
</feature>
<dbReference type="PANTHER" id="PTHR30469:SF38">
    <property type="entry name" value="HLYD FAMILY SECRETION PROTEIN"/>
    <property type="match status" value="1"/>
</dbReference>
<dbReference type="Gene3D" id="2.40.30.170">
    <property type="match status" value="1"/>
</dbReference>
<dbReference type="FunFam" id="2.40.30.170:FF:000010">
    <property type="entry name" value="Efflux RND transporter periplasmic adaptor subunit"/>
    <property type="match status" value="1"/>
</dbReference>
<dbReference type="PANTHER" id="PTHR30469">
    <property type="entry name" value="MULTIDRUG RESISTANCE PROTEIN MDTA"/>
    <property type="match status" value="1"/>
</dbReference>
<keyword evidence="6" id="KW-1185">Reference proteome</keyword>
<protein>
    <submittedName>
        <fullName evidence="5">Efflux RND transporter periplasmic adaptor subunit</fullName>
    </submittedName>
</protein>
<comment type="caution">
    <text evidence="5">The sequence shown here is derived from an EMBL/GenBank/DDBJ whole genome shotgun (WGS) entry which is preliminary data.</text>
</comment>
<comment type="similarity">
    <text evidence="1">Belongs to the membrane fusion protein (MFP) (TC 8.A.1) family.</text>
</comment>
<dbReference type="Pfam" id="PF25989">
    <property type="entry name" value="YknX_C"/>
    <property type="match status" value="1"/>
</dbReference>
<dbReference type="Gene3D" id="2.40.420.20">
    <property type="match status" value="1"/>
</dbReference>
<feature type="domain" description="CusB-like beta-barrel" evidence="2">
    <location>
        <begin position="194"/>
        <end position="263"/>
    </location>
</feature>
<evidence type="ECO:0000259" key="2">
    <source>
        <dbReference type="Pfam" id="PF25954"/>
    </source>
</evidence>
<name>A0A6M1STD8_9BACT</name>
<dbReference type="Pfam" id="PF25954">
    <property type="entry name" value="Beta-barrel_RND_2"/>
    <property type="match status" value="1"/>
</dbReference>
<dbReference type="GO" id="GO:0015562">
    <property type="term" value="F:efflux transmembrane transporter activity"/>
    <property type="evidence" value="ECO:0007669"/>
    <property type="project" value="TreeGrafter"/>
</dbReference>
<dbReference type="GO" id="GO:1990281">
    <property type="term" value="C:efflux pump complex"/>
    <property type="evidence" value="ECO:0007669"/>
    <property type="project" value="TreeGrafter"/>
</dbReference>
<gene>
    <name evidence="5" type="ORF">G3570_05925</name>
</gene>
<dbReference type="InterPro" id="IPR058792">
    <property type="entry name" value="Beta-barrel_RND_2"/>
</dbReference>
<dbReference type="EMBL" id="JAALLT010000002">
    <property type="protein sequence ID" value="NGP76160.1"/>
    <property type="molecule type" value="Genomic_DNA"/>
</dbReference>